<protein>
    <recommendedName>
        <fullName evidence="3">Transposase</fullName>
    </recommendedName>
</protein>
<dbReference type="Proteomes" id="UP001235939">
    <property type="component" value="Chromosome 20"/>
</dbReference>
<gene>
    <name evidence="1" type="ORF">LAZ67_20001453</name>
</gene>
<dbReference type="EMBL" id="CP092882">
    <property type="protein sequence ID" value="UYV81529.1"/>
    <property type="molecule type" value="Genomic_DNA"/>
</dbReference>
<reference evidence="1 2" key="1">
    <citation type="submission" date="2022-01" db="EMBL/GenBank/DDBJ databases">
        <title>A chromosomal length assembly of Cordylochernes scorpioides.</title>
        <authorList>
            <person name="Zeh D."/>
            <person name="Zeh J."/>
        </authorList>
    </citation>
    <scope>NUCLEOTIDE SEQUENCE [LARGE SCALE GENOMIC DNA]</scope>
    <source>
        <strain evidence="1">IN4F17</strain>
        <tissue evidence="1">Whole Body</tissue>
    </source>
</reference>
<accession>A0ABY6LLQ4</accession>
<dbReference type="Gene3D" id="3.30.420.10">
    <property type="entry name" value="Ribonuclease H-like superfamily/Ribonuclease H"/>
    <property type="match status" value="1"/>
</dbReference>
<evidence type="ECO:0008006" key="3">
    <source>
        <dbReference type="Google" id="ProtNLM"/>
    </source>
</evidence>
<organism evidence="1 2">
    <name type="scientific">Cordylochernes scorpioides</name>
    <dbReference type="NCBI Taxonomy" id="51811"/>
    <lineage>
        <taxon>Eukaryota</taxon>
        <taxon>Metazoa</taxon>
        <taxon>Ecdysozoa</taxon>
        <taxon>Arthropoda</taxon>
        <taxon>Chelicerata</taxon>
        <taxon>Arachnida</taxon>
        <taxon>Pseudoscorpiones</taxon>
        <taxon>Cheliferoidea</taxon>
        <taxon>Chernetidae</taxon>
        <taxon>Cordylochernes</taxon>
    </lineage>
</organism>
<evidence type="ECO:0000313" key="2">
    <source>
        <dbReference type="Proteomes" id="UP001235939"/>
    </source>
</evidence>
<proteinExistence type="predicted"/>
<name>A0ABY6LLQ4_9ARAC</name>
<dbReference type="PANTHER" id="PTHR47326:SF1">
    <property type="entry name" value="HTH PSQ-TYPE DOMAIN-CONTAINING PROTEIN"/>
    <property type="match status" value="1"/>
</dbReference>
<dbReference type="InterPro" id="IPR036397">
    <property type="entry name" value="RNaseH_sf"/>
</dbReference>
<evidence type="ECO:0000313" key="1">
    <source>
        <dbReference type="EMBL" id="UYV81529.1"/>
    </source>
</evidence>
<dbReference type="PANTHER" id="PTHR47326">
    <property type="entry name" value="TRANSPOSABLE ELEMENT TC3 TRANSPOSASE-LIKE PROTEIN"/>
    <property type="match status" value="1"/>
</dbReference>
<sequence>MPLHQPRVTVWCGFTSSFIIGPYYFEEINGRILKPFLKEYSHIAGQTITIIEIAFMQDGGPPHISRSAEQLLKDTIGEDCVISRQFKYQWLPRSPDLTPCNFWLWKYIKPRDYRCRPPTLAMLNASIRRLLFQQICYLMLSNRSPIVCRRSERKVIIKNVPQNQFCQIRTKDNLYTMVTGYSPQQYRSGFYFIISNRSNSPKDLQEVLKQLVKWLGLVSDPHVDSAVHDRHH</sequence>
<keyword evidence="2" id="KW-1185">Reference proteome</keyword>